<protein>
    <submittedName>
        <fullName evidence="1">Uncharacterized protein</fullName>
    </submittedName>
</protein>
<comment type="caution">
    <text evidence="1">The sequence shown here is derived from an EMBL/GenBank/DDBJ whole genome shotgun (WGS) entry which is preliminary data.</text>
</comment>
<organism evidence="1">
    <name type="scientific">marine sediment metagenome</name>
    <dbReference type="NCBI Taxonomy" id="412755"/>
    <lineage>
        <taxon>unclassified sequences</taxon>
        <taxon>metagenomes</taxon>
        <taxon>ecological metagenomes</taxon>
    </lineage>
</organism>
<accession>X1FRG2</accession>
<dbReference type="AlphaFoldDB" id="X1FRG2"/>
<sequence length="38" mass="4395">QNWQILITLSAARVEVFRRHFLNQFGHHLKIGPVPISA</sequence>
<evidence type="ECO:0000313" key="1">
    <source>
        <dbReference type="EMBL" id="GAH23348.1"/>
    </source>
</evidence>
<reference evidence="1" key="1">
    <citation type="journal article" date="2014" name="Front. Microbiol.">
        <title>High frequency of phylogenetically diverse reductive dehalogenase-homologous genes in deep subseafloor sedimentary metagenomes.</title>
        <authorList>
            <person name="Kawai M."/>
            <person name="Futagami T."/>
            <person name="Toyoda A."/>
            <person name="Takaki Y."/>
            <person name="Nishi S."/>
            <person name="Hori S."/>
            <person name="Arai W."/>
            <person name="Tsubouchi T."/>
            <person name="Morono Y."/>
            <person name="Uchiyama I."/>
            <person name="Ito T."/>
            <person name="Fujiyama A."/>
            <person name="Inagaki F."/>
            <person name="Takami H."/>
        </authorList>
    </citation>
    <scope>NUCLEOTIDE SEQUENCE</scope>
    <source>
        <strain evidence="1">Expedition CK06-06</strain>
    </source>
</reference>
<gene>
    <name evidence="1" type="ORF">S01H4_66413</name>
</gene>
<proteinExistence type="predicted"/>
<dbReference type="EMBL" id="BART01041121">
    <property type="protein sequence ID" value="GAH23348.1"/>
    <property type="molecule type" value="Genomic_DNA"/>
</dbReference>
<feature type="non-terminal residue" evidence="1">
    <location>
        <position position="1"/>
    </location>
</feature>
<name>X1FRG2_9ZZZZ</name>